<keyword evidence="2" id="KW-1185">Reference proteome</keyword>
<accession>A0ACA9KEZ8</accession>
<protein>
    <submittedName>
        <fullName evidence="1">6351_t:CDS:1</fullName>
    </submittedName>
</protein>
<organism evidence="1 2">
    <name type="scientific">Dentiscutata heterogama</name>
    <dbReference type="NCBI Taxonomy" id="1316150"/>
    <lineage>
        <taxon>Eukaryota</taxon>
        <taxon>Fungi</taxon>
        <taxon>Fungi incertae sedis</taxon>
        <taxon>Mucoromycota</taxon>
        <taxon>Glomeromycotina</taxon>
        <taxon>Glomeromycetes</taxon>
        <taxon>Diversisporales</taxon>
        <taxon>Gigasporaceae</taxon>
        <taxon>Dentiscutata</taxon>
    </lineage>
</organism>
<proteinExistence type="predicted"/>
<name>A0ACA9KEZ8_9GLOM</name>
<evidence type="ECO:0000313" key="1">
    <source>
        <dbReference type="EMBL" id="CAG8468046.1"/>
    </source>
</evidence>
<evidence type="ECO:0000313" key="2">
    <source>
        <dbReference type="Proteomes" id="UP000789702"/>
    </source>
</evidence>
<gene>
    <name evidence="1" type="ORF">DHETER_LOCUS1585</name>
</gene>
<reference evidence="1" key="1">
    <citation type="submission" date="2021-06" db="EMBL/GenBank/DDBJ databases">
        <authorList>
            <person name="Kallberg Y."/>
            <person name="Tangrot J."/>
            <person name="Rosling A."/>
        </authorList>
    </citation>
    <scope>NUCLEOTIDE SEQUENCE</scope>
    <source>
        <strain evidence="1">IL203A</strain>
    </source>
</reference>
<sequence>MRIVVQCKAWYSKEIGRDKIDEFRTVVLDGRYAFRVYVGAVEGKFANGAYKSTERSGGSILITVYNRMCRDLVRFIVERFYEHIRVLENRNRLFILDYNKKHRIGIDLNQKYVRIQKKYRIANEIIKINGVIKNLKTICEILEGTVGLNNVSLMIKDDEIERHLYQIIAKAQICKYLNEELNNKNMLTEKQISDLKLLLPNDLEAQTQTIVNKIGL</sequence>
<dbReference type="EMBL" id="CAJVPU010000992">
    <property type="protein sequence ID" value="CAG8468046.1"/>
    <property type="molecule type" value="Genomic_DNA"/>
</dbReference>
<comment type="caution">
    <text evidence="1">The sequence shown here is derived from an EMBL/GenBank/DDBJ whole genome shotgun (WGS) entry which is preliminary data.</text>
</comment>
<dbReference type="Proteomes" id="UP000789702">
    <property type="component" value="Unassembled WGS sequence"/>
</dbReference>